<dbReference type="Gene3D" id="3.30.450.40">
    <property type="match status" value="1"/>
</dbReference>
<comment type="catalytic activity">
    <reaction evidence="1">
        <text>ATP + protein L-histidine = ADP + protein N-phospho-L-histidine.</text>
        <dbReference type="EC" id="2.7.13.3"/>
    </reaction>
</comment>
<evidence type="ECO:0000256" key="4">
    <source>
        <dbReference type="ARBA" id="ARBA00022679"/>
    </source>
</evidence>
<dbReference type="Pfam" id="PF00512">
    <property type="entry name" value="HisKA"/>
    <property type="match status" value="1"/>
</dbReference>
<gene>
    <name evidence="11" type="ORF">MNBD_GAMMA02-1572</name>
</gene>
<dbReference type="SUPFAM" id="SSF47384">
    <property type="entry name" value="Homodimeric domain of signal transducing histidine kinase"/>
    <property type="match status" value="1"/>
</dbReference>
<dbReference type="PRINTS" id="PR00344">
    <property type="entry name" value="BCTRLSENSOR"/>
</dbReference>
<dbReference type="Gene3D" id="3.40.50.2300">
    <property type="match status" value="1"/>
</dbReference>
<dbReference type="PROSITE" id="PS50109">
    <property type="entry name" value="HIS_KIN"/>
    <property type="match status" value="1"/>
</dbReference>
<accession>A0A3B0W2T9</accession>
<evidence type="ECO:0000256" key="2">
    <source>
        <dbReference type="ARBA" id="ARBA00012438"/>
    </source>
</evidence>
<dbReference type="Gene3D" id="3.30.565.10">
    <property type="entry name" value="Histidine kinase-like ATPase, C-terminal domain"/>
    <property type="match status" value="1"/>
</dbReference>
<dbReference type="InterPro" id="IPR003661">
    <property type="entry name" value="HisK_dim/P_dom"/>
</dbReference>
<evidence type="ECO:0000256" key="6">
    <source>
        <dbReference type="ARBA" id="ARBA00022777"/>
    </source>
</evidence>
<keyword evidence="4" id="KW-0808">Transferase</keyword>
<keyword evidence="7" id="KW-0067">ATP-binding</keyword>
<dbReference type="Pfam" id="PF02518">
    <property type="entry name" value="HATPase_c"/>
    <property type="match status" value="1"/>
</dbReference>
<keyword evidence="8" id="KW-0902">Two-component regulatory system</keyword>
<reference evidence="11" key="1">
    <citation type="submission" date="2018-06" db="EMBL/GenBank/DDBJ databases">
        <authorList>
            <person name="Zhirakovskaya E."/>
        </authorList>
    </citation>
    <scope>NUCLEOTIDE SEQUENCE</scope>
</reference>
<evidence type="ECO:0000259" key="9">
    <source>
        <dbReference type="PROSITE" id="PS50109"/>
    </source>
</evidence>
<keyword evidence="3" id="KW-0597">Phosphoprotein</keyword>
<dbReference type="SMART" id="SM00388">
    <property type="entry name" value="HisKA"/>
    <property type="match status" value="1"/>
</dbReference>
<evidence type="ECO:0000256" key="5">
    <source>
        <dbReference type="ARBA" id="ARBA00022741"/>
    </source>
</evidence>
<feature type="domain" description="Response regulatory" evidence="10">
    <location>
        <begin position="528"/>
        <end position="641"/>
    </location>
</feature>
<dbReference type="InterPro" id="IPR036890">
    <property type="entry name" value="HATPase_C_sf"/>
</dbReference>
<proteinExistence type="predicted"/>
<dbReference type="InterPro" id="IPR029016">
    <property type="entry name" value="GAF-like_dom_sf"/>
</dbReference>
<dbReference type="CDD" id="cd16922">
    <property type="entry name" value="HATPase_EvgS-ArcB-TorS-like"/>
    <property type="match status" value="1"/>
</dbReference>
<keyword evidence="6 11" id="KW-0418">Kinase</keyword>
<dbReference type="InterPro" id="IPR004358">
    <property type="entry name" value="Sig_transdc_His_kin-like_C"/>
</dbReference>
<dbReference type="PANTHER" id="PTHR45339">
    <property type="entry name" value="HYBRID SIGNAL TRANSDUCTION HISTIDINE KINASE J"/>
    <property type="match status" value="1"/>
</dbReference>
<dbReference type="SUPFAM" id="SSF52172">
    <property type="entry name" value="CheY-like"/>
    <property type="match status" value="1"/>
</dbReference>
<evidence type="ECO:0000259" key="10">
    <source>
        <dbReference type="PROSITE" id="PS50110"/>
    </source>
</evidence>
<feature type="non-terminal residue" evidence="11">
    <location>
        <position position="1"/>
    </location>
</feature>
<dbReference type="SMART" id="SM00387">
    <property type="entry name" value="HATPase_c"/>
    <property type="match status" value="1"/>
</dbReference>
<dbReference type="InterPro" id="IPR001789">
    <property type="entry name" value="Sig_transdc_resp-reg_receiver"/>
</dbReference>
<dbReference type="CDD" id="cd17546">
    <property type="entry name" value="REC_hyHK_CKI1_RcsC-like"/>
    <property type="match status" value="1"/>
</dbReference>
<dbReference type="FunFam" id="3.30.565.10:FF:000010">
    <property type="entry name" value="Sensor histidine kinase RcsC"/>
    <property type="match status" value="1"/>
</dbReference>
<protein>
    <recommendedName>
        <fullName evidence="2">histidine kinase</fullName>
        <ecNumber evidence="2">2.7.13.3</ecNumber>
    </recommendedName>
</protein>
<dbReference type="InterPro" id="IPR003594">
    <property type="entry name" value="HATPase_dom"/>
</dbReference>
<dbReference type="PANTHER" id="PTHR45339:SF1">
    <property type="entry name" value="HYBRID SIGNAL TRANSDUCTION HISTIDINE KINASE J"/>
    <property type="match status" value="1"/>
</dbReference>
<dbReference type="SUPFAM" id="SSF55874">
    <property type="entry name" value="ATPase domain of HSP90 chaperone/DNA topoisomerase II/histidine kinase"/>
    <property type="match status" value="1"/>
</dbReference>
<dbReference type="PROSITE" id="PS50110">
    <property type="entry name" value="RESPONSE_REGULATORY"/>
    <property type="match status" value="1"/>
</dbReference>
<evidence type="ECO:0000256" key="1">
    <source>
        <dbReference type="ARBA" id="ARBA00000085"/>
    </source>
</evidence>
<dbReference type="EC" id="2.7.13.3" evidence="2"/>
<dbReference type="FunFam" id="1.10.287.130:FF:000002">
    <property type="entry name" value="Two-component osmosensing histidine kinase"/>
    <property type="match status" value="1"/>
</dbReference>
<dbReference type="EMBL" id="UOFA01000306">
    <property type="protein sequence ID" value="VAW46830.1"/>
    <property type="molecule type" value="Genomic_DNA"/>
</dbReference>
<keyword evidence="5" id="KW-0547">Nucleotide-binding</keyword>
<dbReference type="SUPFAM" id="SSF55781">
    <property type="entry name" value="GAF domain-like"/>
    <property type="match status" value="1"/>
</dbReference>
<sequence length="641" mass="71690">QANEKQTFAETQLSLTTSLVTSLETDQLLEKIKQLIQQKIKADRIEVSYWNSENHYQIFSDSELSTIEKNDKGARALDMFENNIKHQIEKTGSCETLKVLFSHSRERLGLLELHRLNQSFNKTDISLAQAYATQSALALENARLFEAVNDLAEQANASNQAKSDFLAQVSHEIRTPMNGILGINELLLDTRLSEEQRIYAVAVAESGEHLLHIINDILDLSKIEAGELILEIRPVNLNQLIDQVAKSFVSASHNKKLTFWFDIDPQLPLNRLADTVRLKQILMNLLSNAFKFTHKGHVSVQLKAGEDEDLLLVVNDSGIGIERNILENLFDPFTQADSSITRKYGGTGLGLSIVKKLIEKMDGVIEVISEPGIGTSVECYLPLIIDKQQQVLNPLNKHVCVMAQDNPTSSGISQALKHAIQVAAIGEVIDSTDLPTPDSKIDALFIAMHDNSEFNAEQKEVIQMTNRGLIPVYLFKPNQLQITDPIGVFRHIELPFTVDVLRQLFVNQATQSSGEHGVIHYPRSQSLRLLVVEDNPINQQLLLELLEKEGHVVDIFDDAHHALAAMTNTSYDLLLVDYHLPDLTGIEFIKACRDIGINSKTVIMTADISNELRDLCETNGIDHLITKPFKLKQLVDVINGE</sequence>
<dbReference type="CDD" id="cd00082">
    <property type="entry name" value="HisKA"/>
    <property type="match status" value="1"/>
</dbReference>
<evidence type="ECO:0000256" key="7">
    <source>
        <dbReference type="ARBA" id="ARBA00022840"/>
    </source>
</evidence>
<organism evidence="11">
    <name type="scientific">hydrothermal vent metagenome</name>
    <dbReference type="NCBI Taxonomy" id="652676"/>
    <lineage>
        <taxon>unclassified sequences</taxon>
        <taxon>metagenomes</taxon>
        <taxon>ecological metagenomes</taxon>
    </lineage>
</organism>
<dbReference type="GO" id="GO:0000155">
    <property type="term" value="F:phosphorelay sensor kinase activity"/>
    <property type="evidence" value="ECO:0007669"/>
    <property type="project" value="InterPro"/>
</dbReference>
<dbReference type="Pfam" id="PF00072">
    <property type="entry name" value="Response_reg"/>
    <property type="match status" value="1"/>
</dbReference>
<evidence type="ECO:0000256" key="3">
    <source>
        <dbReference type="ARBA" id="ARBA00022553"/>
    </source>
</evidence>
<name>A0A3B0W2T9_9ZZZZ</name>
<dbReference type="InterPro" id="IPR011006">
    <property type="entry name" value="CheY-like_superfamily"/>
</dbReference>
<dbReference type="AlphaFoldDB" id="A0A3B0W2T9"/>
<dbReference type="GO" id="GO:0005524">
    <property type="term" value="F:ATP binding"/>
    <property type="evidence" value="ECO:0007669"/>
    <property type="project" value="UniProtKB-KW"/>
</dbReference>
<evidence type="ECO:0000313" key="11">
    <source>
        <dbReference type="EMBL" id="VAW46830.1"/>
    </source>
</evidence>
<dbReference type="SMART" id="SM00448">
    <property type="entry name" value="REC"/>
    <property type="match status" value="1"/>
</dbReference>
<dbReference type="Gene3D" id="1.10.287.130">
    <property type="match status" value="1"/>
</dbReference>
<dbReference type="InterPro" id="IPR036097">
    <property type="entry name" value="HisK_dim/P_sf"/>
</dbReference>
<feature type="domain" description="Histidine kinase" evidence="9">
    <location>
        <begin position="168"/>
        <end position="385"/>
    </location>
</feature>
<evidence type="ECO:0000256" key="8">
    <source>
        <dbReference type="ARBA" id="ARBA00023012"/>
    </source>
</evidence>
<dbReference type="InterPro" id="IPR005467">
    <property type="entry name" value="His_kinase_dom"/>
</dbReference>